<proteinExistence type="predicted"/>
<name>A0AAD2FS60_9STRA</name>
<evidence type="ECO:0000313" key="3">
    <source>
        <dbReference type="Proteomes" id="UP001295423"/>
    </source>
</evidence>
<evidence type="ECO:0000313" key="2">
    <source>
        <dbReference type="EMBL" id="CAJ1950832.1"/>
    </source>
</evidence>
<reference evidence="2" key="1">
    <citation type="submission" date="2023-08" db="EMBL/GenBank/DDBJ databases">
        <authorList>
            <person name="Audoor S."/>
            <person name="Bilcke G."/>
        </authorList>
    </citation>
    <scope>NUCLEOTIDE SEQUENCE</scope>
</reference>
<sequence length="167" mass="18514">MRGASAAFRTYLTMADRHKSLPPSLAESVLSKTNAIVKEGFAFLKQVVEIPKVLFRPNRKTPANLLPVLLRKRATLVRTKPNGHGSHLMLDFGSFSMTIYFSPLLLTLRANEEEDGDENDGDNEKTSETARTVPGFSERAPRLGMCLLETSSPWFGTSTATQRFAIL</sequence>
<feature type="compositionally biased region" description="Acidic residues" evidence="1">
    <location>
        <begin position="112"/>
        <end position="121"/>
    </location>
</feature>
<accession>A0AAD2FS60</accession>
<organism evidence="2 3">
    <name type="scientific">Cylindrotheca closterium</name>
    <dbReference type="NCBI Taxonomy" id="2856"/>
    <lineage>
        <taxon>Eukaryota</taxon>
        <taxon>Sar</taxon>
        <taxon>Stramenopiles</taxon>
        <taxon>Ochrophyta</taxon>
        <taxon>Bacillariophyta</taxon>
        <taxon>Bacillariophyceae</taxon>
        <taxon>Bacillariophycidae</taxon>
        <taxon>Bacillariales</taxon>
        <taxon>Bacillariaceae</taxon>
        <taxon>Cylindrotheca</taxon>
    </lineage>
</organism>
<feature type="region of interest" description="Disordered" evidence="1">
    <location>
        <begin position="112"/>
        <end position="135"/>
    </location>
</feature>
<gene>
    <name evidence="2" type="ORF">CYCCA115_LOCUS12780</name>
</gene>
<keyword evidence="3" id="KW-1185">Reference proteome</keyword>
<protein>
    <submittedName>
        <fullName evidence="2">Uncharacterized protein</fullName>
    </submittedName>
</protein>
<dbReference type="AlphaFoldDB" id="A0AAD2FS60"/>
<comment type="caution">
    <text evidence="2">The sequence shown here is derived from an EMBL/GenBank/DDBJ whole genome shotgun (WGS) entry which is preliminary data.</text>
</comment>
<evidence type="ECO:0000256" key="1">
    <source>
        <dbReference type="SAM" id="MobiDB-lite"/>
    </source>
</evidence>
<dbReference type="Proteomes" id="UP001295423">
    <property type="component" value="Unassembled WGS sequence"/>
</dbReference>
<dbReference type="EMBL" id="CAKOGP040001770">
    <property type="protein sequence ID" value="CAJ1950832.1"/>
    <property type="molecule type" value="Genomic_DNA"/>
</dbReference>